<dbReference type="Gene3D" id="2.40.50.90">
    <property type="match status" value="1"/>
</dbReference>
<evidence type="ECO:0000259" key="3">
    <source>
        <dbReference type="SMART" id="SM00318"/>
    </source>
</evidence>
<dbReference type="Proteomes" id="UP000297951">
    <property type="component" value="Unassembled WGS sequence"/>
</dbReference>
<dbReference type="PROSITE" id="PS51257">
    <property type="entry name" value="PROKAR_LIPOPROTEIN"/>
    <property type="match status" value="1"/>
</dbReference>
<accession>A0A4Y9F3D5</accession>
<dbReference type="InterPro" id="IPR035437">
    <property type="entry name" value="SNase_OB-fold_sf"/>
</dbReference>
<name>A0A4Y9F3D5_9MICC</name>
<dbReference type="EMBL" id="SPQC01000019">
    <property type="protein sequence ID" value="TFU22302.1"/>
    <property type="molecule type" value="Genomic_DNA"/>
</dbReference>
<keyword evidence="2" id="KW-0732">Signal</keyword>
<dbReference type="SUPFAM" id="SSF50199">
    <property type="entry name" value="Staphylococcal nuclease"/>
    <property type="match status" value="1"/>
</dbReference>
<gene>
    <name evidence="4" type="ORF">E4U03_06410</name>
</gene>
<protein>
    <recommendedName>
        <fullName evidence="3">TNase-like domain-containing protein</fullName>
    </recommendedName>
</protein>
<proteinExistence type="predicted"/>
<dbReference type="SMART" id="SM00318">
    <property type="entry name" value="SNc"/>
    <property type="match status" value="1"/>
</dbReference>
<evidence type="ECO:0000256" key="1">
    <source>
        <dbReference type="SAM" id="MobiDB-lite"/>
    </source>
</evidence>
<dbReference type="InterPro" id="IPR016071">
    <property type="entry name" value="Staphylococal_nuclease_OB-fold"/>
</dbReference>
<sequence>MKRLAPLLALALVSLTACGSSDTAGSTASAPTITYTDGMTATVVSVESANTFTASFDGVEKQVRLINTSSPTDNGVALSSNCLVSESKALLAEKLPEGSQVTLNFDESQRGATGYVEAAVYAGDAFINRDMARAGMVATTFTTATDEFYGEISQAQQDAANEGAGLYSKGVECTIPAEIQAHQAKVEDARNWEINTSADASVEDQKRVSERETIYKEASAFYTELEGQKAAPAQWVGSIVTLDAVENQLTDLKSLLGDDFYPENGTSVNQQKKAEAEATPVRPGS</sequence>
<feature type="region of interest" description="Disordered" evidence="1">
    <location>
        <begin position="260"/>
        <end position="285"/>
    </location>
</feature>
<feature type="signal peptide" evidence="2">
    <location>
        <begin position="1"/>
        <end position="19"/>
    </location>
</feature>
<dbReference type="AlphaFoldDB" id="A0A4Y9F3D5"/>
<evidence type="ECO:0000256" key="2">
    <source>
        <dbReference type="SAM" id="SignalP"/>
    </source>
</evidence>
<evidence type="ECO:0000313" key="4">
    <source>
        <dbReference type="EMBL" id="TFU22302.1"/>
    </source>
</evidence>
<dbReference type="RefSeq" id="WP_194210391.1">
    <property type="nucleotide sequence ID" value="NZ_JADGLK010000019.1"/>
</dbReference>
<comment type="caution">
    <text evidence="4">The sequence shown here is derived from an EMBL/GenBank/DDBJ whole genome shotgun (WGS) entry which is preliminary data.</text>
</comment>
<organism evidence="4 5">
    <name type="scientific">Rothia nasimurium</name>
    <dbReference type="NCBI Taxonomy" id="85336"/>
    <lineage>
        <taxon>Bacteria</taxon>
        <taxon>Bacillati</taxon>
        <taxon>Actinomycetota</taxon>
        <taxon>Actinomycetes</taxon>
        <taxon>Micrococcales</taxon>
        <taxon>Micrococcaceae</taxon>
        <taxon>Rothia</taxon>
    </lineage>
</organism>
<reference evidence="4 5" key="1">
    <citation type="submission" date="2019-03" db="EMBL/GenBank/DDBJ databases">
        <title>Diversity of the mouse oral microbiome.</title>
        <authorList>
            <person name="Joseph S."/>
            <person name="Aduse-Opoku J."/>
            <person name="Curtis M."/>
            <person name="Wade W."/>
            <person name="Hashim A."/>
        </authorList>
    </citation>
    <scope>NUCLEOTIDE SEQUENCE [LARGE SCALE GENOMIC DNA]</scope>
    <source>
        <strain evidence="5">irhom_31</strain>
    </source>
</reference>
<evidence type="ECO:0000313" key="5">
    <source>
        <dbReference type="Proteomes" id="UP000297951"/>
    </source>
</evidence>
<feature type="chain" id="PRO_5039114274" description="TNase-like domain-containing protein" evidence="2">
    <location>
        <begin position="20"/>
        <end position="285"/>
    </location>
</feature>
<feature type="domain" description="TNase-like" evidence="3">
    <location>
        <begin position="37"/>
        <end position="169"/>
    </location>
</feature>